<evidence type="ECO:0000256" key="2">
    <source>
        <dbReference type="SAM" id="SignalP"/>
    </source>
</evidence>
<feature type="compositionally biased region" description="Low complexity" evidence="1">
    <location>
        <begin position="102"/>
        <end position="112"/>
    </location>
</feature>
<dbReference type="GO" id="GO:0006508">
    <property type="term" value="P:proteolysis"/>
    <property type="evidence" value="ECO:0007669"/>
    <property type="project" value="UniProtKB-KW"/>
</dbReference>
<dbReference type="EMBL" id="JBFSEQ010000003">
    <property type="protein sequence ID" value="KAL2779879.1"/>
    <property type="molecule type" value="Genomic_DNA"/>
</dbReference>
<evidence type="ECO:0000313" key="3">
    <source>
        <dbReference type="EMBL" id="KAL2779879.1"/>
    </source>
</evidence>
<feature type="compositionally biased region" description="Basic and acidic residues" evidence="1">
    <location>
        <begin position="113"/>
        <end position="126"/>
    </location>
</feature>
<evidence type="ECO:0000256" key="1">
    <source>
        <dbReference type="SAM" id="MobiDB-lite"/>
    </source>
</evidence>
<gene>
    <name evidence="3" type="ORF">WCI35_008252</name>
</gene>
<reference evidence="3 4" key="1">
    <citation type="journal article" date="2024" name="G3 (Bethesda)">
        <title>A hybrid genome assembly of the endangered aye-aye (Daubentonia madagascariensis).</title>
        <authorList>
            <person name="Versoza C.J."/>
            <person name="Pfeifer S.P."/>
        </authorList>
    </citation>
    <scope>NUCLEOTIDE SEQUENCE [LARGE SCALE GENOMIC DNA]</scope>
    <source>
        <strain evidence="3">6821</strain>
    </source>
</reference>
<comment type="caution">
    <text evidence="3">The sequence shown here is derived from an EMBL/GenBank/DDBJ whole genome shotgun (WGS) entry which is preliminary data.</text>
</comment>
<keyword evidence="2" id="KW-0732">Signal</keyword>
<keyword evidence="4" id="KW-1185">Reference proteome</keyword>
<dbReference type="GO" id="GO:0008233">
    <property type="term" value="F:peptidase activity"/>
    <property type="evidence" value="ECO:0007669"/>
    <property type="project" value="UniProtKB-KW"/>
</dbReference>
<dbReference type="AlphaFoldDB" id="A0ABD2EL17"/>
<feature type="signal peptide" evidence="2">
    <location>
        <begin position="1"/>
        <end position="17"/>
    </location>
</feature>
<feature type="non-terminal residue" evidence="3">
    <location>
        <position position="136"/>
    </location>
</feature>
<dbReference type="Proteomes" id="UP001610411">
    <property type="component" value="Unassembled WGS sequence"/>
</dbReference>
<proteinExistence type="predicted"/>
<name>A0ABD2EL17_DAUMA</name>
<feature type="region of interest" description="Disordered" evidence="1">
    <location>
        <begin position="35"/>
        <end position="70"/>
    </location>
</feature>
<keyword evidence="3" id="KW-0645">Protease</keyword>
<organism evidence="3 4">
    <name type="scientific">Daubentonia madagascariensis</name>
    <name type="common">Aye-aye</name>
    <name type="synonym">Sciurus madagascariensis</name>
    <dbReference type="NCBI Taxonomy" id="31869"/>
    <lineage>
        <taxon>Eukaryota</taxon>
        <taxon>Metazoa</taxon>
        <taxon>Chordata</taxon>
        <taxon>Craniata</taxon>
        <taxon>Vertebrata</taxon>
        <taxon>Euteleostomi</taxon>
        <taxon>Mammalia</taxon>
        <taxon>Eutheria</taxon>
        <taxon>Euarchontoglires</taxon>
        <taxon>Primates</taxon>
        <taxon>Strepsirrhini</taxon>
        <taxon>Chiromyiformes</taxon>
        <taxon>Daubentoniidae</taxon>
        <taxon>Daubentonia</taxon>
    </lineage>
</organism>
<protein>
    <submittedName>
        <fullName evidence="3">Serine protease HTRA3 isoform 2</fullName>
    </submittedName>
</protein>
<feature type="region of interest" description="Disordered" evidence="1">
    <location>
        <begin position="99"/>
        <end position="136"/>
    </location>
</feature>
<accession>A0ABD2EL17</accession>
<keyword evidence="3" id="KW-0378">Hydrolase</keyword>
<feature type="chain" id="PRO_5044783497" evidence="2">
    <location>
        <begin position="18"/>
        <end position="136"/>
    </location>
</feature>
<sequence>MQARALLLAALAALALAREPPAAPCPARCDVSRCPSPPLPRRLRARPLQLLSGVRRQRGRDLRPPPRLAVRGEPGVRAWRVPLSLGARRVRHRRAHLRQRVRAAGGQPPRAAALRDARAPAAERRLPIGPLTGSSL</sequence>
<evidence type="ECO:0000313" key="4">
    <source>
        <dbReference type="Proteomes" id="UP001610411"/>
    </source>
</evidence>